<reference evidence="1 2" key="1">
    <citation type="submission" date="2019-07" db="EMBL/GenBank/DDBJ databases">
        <title>Whole genome shotgun sequence of Segetibacter aerophilus NBRC 106135.</title>
        <authorList>
            <person name="Hosoyama A."/>
            <person name="Uohara A."/>
            <person name="Ohji S."/>
            <person name="Ichikawa N."/>
        </authorList>
    </citation>
    <scope>NUCLEOTIDE SEQUENCE [LARGE SCALE GENOMIC DNA]</scope>
    <source>
        <strain evidence="1 2">NBRC 106135</strain>
    </source>
</reference>
<name>A0A512BBH7_9BACT</name>
<gene>
    <name evidence="1" type="ORF">SAE01_18240</name>
</gene>
<evidence type="ECO:0000313" key="2">
    <source>
        <dbReference type="Proteomes" id="UP000321513"/>
    </source>
</evidence>
<proteinExistence type="predicted"/>
<sequence length="105" mass="12102">MRHLLLILLVILLGCENHSYESDKRQLIAKDEIRRKLRRARSFDITGFKEDTLKNSADTTFKNPLQYSLDFQYTDSAGTVQKKKGIVLFTPDGQSVINSRIVEEN</sequence>
<dbReference type="AlphaFoldDB" id="A0A512BBH7"/>
<accession>A0A512BBH7</accession>
<organism evidence="1 2">
    <name type="scientific">Segetibacter aerophilus</name>
    <dbReference type="NCBI Taxonomy" id="670293"/>
    <lineage>
        <taxon>Bacteria</taxon>
        <taxon>Pseudomonadati</taxon>
        <taxon>Bacteroidota</taxon>
        <taxon>Chitinophagia</taxon>
        <taxon>Chitinophagales</taxon>
        <taxon>Chitinophagaceae</taxon>
        <taxon>Segetibacter</taxon>
    </lineage>
</organism>
<evidence type="ECO:0000313" key="1">
    <source>
        <dbReference type="EMBL" id="GEO09328.1"/>
    </source>
</evidence>
<evidence type="ECO:0008006" key="3">
    <source>
        <dbReference type="Google" id="ProtNLM"/>
    </source>
</evidence>
<comment type="caution">
    <text evidence="1">The sequence shown here is derived from an EMBL/GenBank/DDBJ whole genome shotgun (WGS) entry which is preliminary data.</text>
</comment>
<dbReference type="Proteomes" id="UP000321513">
    <property type="component" value="Unassembled WGS sequence"/>
</dbReference>
<dbReference type="EMBL" id="BJYT01000006">
    <property type="protein sequence ID" value="GEO09328.1"/>
    <property type="molecule type" value="Genomic_DNA"/>
</dbReference>
<dbReference type="PROSITE" id="PS51257">
    <property type="entry name" value="PROKAR_LIPOPROTEIN"/>
    <property type="match status" value="1"/>
</dbReference>
<protein>
    <recommendedName>
        <fullName evidence="3">Lipoprotein</fullName>
    </recommendedName>
</protein>
<dbReference type="RefSeq" id="WP_147203454.1">
    <property type="nucleotide sequence ID" value="NZ_BJYT01000006.1"/>
</dbReference>
<dbReference type="OrthoDB" id="679532at2"/>
<keyword evidence="2" id="KW-1185">Reference proteome</keyword>